<gene>
    <name evidence="2" type="ORF">HNO84_16420</name>
</gene>
<dbReference type="Proteomes" id="UP000536746">
    <property type="component" value="Unassembled WGS sequence"/>
</dbReference>
<name>A0ABX2M624_9BURK</name>
<accession>A0ABX2M624</accession>
<dbReference type="PROSITE" id="PS51186">
    <property type="entry name" value="GNAT"/>
    <property type="match status" value="1"/>
</dbReference>
<feature type="domain" description="N-acetyltransferase" evidence="1">
    <location>
        <begin position="25"/>
        <end position="175"/>
    </location>
</feature>
<dbReference type="EMBL" id="JABFMT010000018">
    <property type="protein sequence ID" value="NUU03191.1"/>
    <property type="molecule type" value="Genomic_DNA"/>
</dbReference>
<evidence type="ECO:0000313" key="2">
    <source>
        <dbReference type="EMBL" id="NUU03191.1"/>
    </source>
</evidence>
<protein>
    <submittedName>
        <fullName evidence="2">GNAT family N-acetyltransferase</fullName>
    </submittedName>
</protein>
<reference evidence="2 3" key="1">
    <citation type="journal article" date="2020" name="Front. Plant Sci.">
        <title>Isolation of Rhizosphere Bacteria That Improve Quality and Water Stress Tolerance in Greenhouse Ornamentals.</title>
        <authorList>
            <person name="Nordstedt N.P."/>
            <person name="Jones M.L."/>
        </authorList>
    </citation>
    <scope>NUCLEOTIDE SEQUENCE [LARGE SCALE GENOMIC DNA]</scope>
    <source>
        <strain evidence="2 3">C6C2</strain>
    </source>
</reference>
<dbReference type="Pfam" id="PF13302">
    <property type="entry name" value="Acetyltransf_3"/>
    <property type="match status" value="1"/>
</dbReference>
<sequence>MPFVLPTFPLQGELVSLQLFTAEDISERYVSWLNDLDVVRYSNQRLRAHSVESCQAYLASFDGTDNLFIGIRRKEDNLLIGTMTAYISRHHGTADMGIMVGEKAVWGMGYGQQAWDTLLKALLQQPAIRKVTAGTLECNAAMQRLAERSGMQFEGARKQQEIVDGRAFDVRYFGRFRDV</sequence>
<keyword evidence="3" id="KW-1185">Reference proteome</keyword>
<dbReference type="Gene3D" id="3.40.630.30">
    <property type="match status" value="1"/>
</dbReference>
<dbReference type="PANTHER" id="PTHR43441">
    <property type="entry name" value="RIBOSOMAL-PROTEIN-SERINE ACETYLTRANSFERASE"/>
    <property type="match status" value="1"/>
</dbReference>
<dbReference type="PANTHER" id="PTHR43441:SF11">
    <property type="entry name" value="RIBOSOMAL-PROTEIN-SERINE ACETYLTRANSFERASE"/>
    <property type="match status" value="1"/>
</dbReference>
<dbReference type="InterPro" id="IPR016181">
    <property type="entry name" value="Acyl_CoA_acyltransferase"/>
</dbReference>
<comment type="caution">
    <text evidence="2">The sequence shown here is derived from an EMBL/GenBank/DDBJ whole genome shotgun (WGS) entry which is preliminary data.</text>
</comment>
<dbReference type="RefSeq" id="WP_079216964.1">
    <property type="nucleotide sequence ID" value="NZ_CP018845.1"/>
</dbReference>
<organism evidence="2 3">
    <name type="scientific">Herbaspirillum robiniae</name>
    <dbReference type="NCBI Taxonomy" id="2014887"/>
    <lineage>
        <taxon>Bacteria</taxon>
        <taxon>Pseudomonadati</taxon>
        <taxon>Pseudomonadota</taxon>
        <taxon>Betaproteobacteria</taxon>
        <taxon>Burkholderiales</taxon>
        <taxon>Oxalobacteraceae</taxon>
        <taxon>Herbaspirillum</taxon>
    </lineage>
</organism>
<dbReference type="InterPro" id="IPR000182">
    <property type="entry name" value="GNAT_dom"/>
</dbReference>
<dbReference type="InterPro" id="IPR051908">
    <property type="entry name" value="Ribosomal_N-acetyltransferase"/>
</dbReference>
<evidence type="ECO:0000313" key="3">
    <source>
        <dbReference type="Proteomes" id="UP000536746"/>
    </source>
</evidence>
<dbReference type="SUPFAM" id="SSF55729">
    <property type="entry name" value="Acyl-CoA N-acyltransferases (Nat)"/>
    <property type="match status" value="1"/>
</dbReference>
<proteinExistence type="predicted"/>
<evidence type="ECO:0000259" key="1">
    <source>
        <dbReference type="PROSITE" id="PS51186"/>
    </source>
</evidence>